<dbReference type="PRINTS" id="PR00463">
    <property type="entry name" value="EP450I"/>
</dbReference>
<evidence type="ECO:0000256" key="4">
    <source>
        <dbReference type="ARBA" id="ARBA00022723"/>
    </source>
</evidence>
<protein>
    <recommendedName>
        <fullName evidence="12">Cytochrome P450</fullName>
    </recommendedName>
</protein>
<feature type="binding site" description="axial binding residue" evidence="8">
    <location>
        <position position="437"/>
    </location>
    <ligand>
        <name>heme</name>
        <dbReference type="ChEBI" id="CHEBI:30413"/>
    </ligand>
    <ligandPart>
        <name>Fe</name>
        <dbReference type="ChEBI" id="CHEBI:18248"/>
    </ligandPart>
</feature>
<name>A0A177F509_9EURO</name>
<dbReference type="Proteomes" id="UP000077002">
    <property type="component" value="Unassembled WGS sequence"/>
</dbReference>
<dbReference type="GO" id="GO:0016705">
    <property type="term" value="F:oxidoreductase activity, acting on paired donors, with incorporation or reduction of molecular oxygen"/>
    <property type="evidence" value="ECO:0007669"/>
    <property type="project" value="InterPro"/>
</dbReference>
<gene>
    <name evidence="10" type="ORF">AYO21_07033</name>
</gene>
<keyword evidence="5" id="KW-0560">Oxidoreductase</keyword>
<feature type="transmembrane region" description="Helical" evidence="9">
    <location>
        <begin position="13"/>
        <end position="32"/>
    </location>
</feature>
<evidence type="ECO:0000256" key="8">
    <source>
        <dbReference type="PIRSR" id="PIRSR602401-1"/>
    </source>
</evidence>
<evidence type="ECO:0008006" key="12">
    <source>
        <dbReference type="Google" id="ProtNLM"/>
    </source>
</evidence>
<dbReference type="PANTHER" id="PTHR46300:SF1">
    <property type="entry name" value="P450, PUTATIVE (EUROFUNG)-RELATED"/>
    <property type="match status" value="1"/>
</dbReference>
<keyword evidence="4 8" id="KW-0479">Metal-binding</keyword>
<dbReference type="GO" id="GO:0005506">
    <property type="term" value="F:iron ion binding"/>
    <property type="evidence" value="ECO:0007669"/>
    <property type="project" value="InterPro"/>
</dbReference>
<evidence type="ECO:0000313" key="10">
    <source>
        <dbReference type="EMBL" id="OAG38680.1"/>
    </source>
</evidence>
<dbReference type="GO" id="GO:0004497">
    <property type="term" value="F:monooxygenase activity"/>
    <property type="evidence" value="ECO:0007669"/>
    <property type="project" value="UniProtKB-KW"/>
</dbReference>
<dbReference type="InterPro" id="IPR050364">
    <property type="entry name" value="Cytochrome_P450_fung"/>
</dbReference>
<proteinExistence type="inferred from homology"/>
<dbReference type="SUPFAM" id="SSF48264">
    <property type="entry name" value="Cytochrome P450"/>
    <property type="match status" value="1"/>
</dbReference>
<reference evidence="10 11" key="1">
    <citation type="submission" date="2016-03" db="EMBL/GenBank/DDBJ databases">
        <title>Draft genome sequence of the Fonsecaea monophora CBS 269.37.</title>
        <authorList>
            <person name="Bombassaro A."/>
            <person name="Vinicius W.A."/>
            <person name="De Hoog S."/>
            <person name="Sun J."/>
            <person name="Souza E.M."/>
            <person name="Raittz R.T."/>
            <person name="Costa F."/>
            <person name="Leao A.C."/>
            <person name="Tadra-Sfeir M.Z."/>
            <person name="Baura V."/>
            <person name="Balsanelli E."/>
            <person name="Pedrosa F.O."/>
            <person name="Moreno L.F."/>
            <person name="Steffens M.B."/>
            <person name="Xi L."/>
            <person name="Bocca A.L."/>
            <person name="Felipe M.S."/>
            <person name="Teixeira M."/>
            <person name="Telles Filho F.Q."/>
            <person name="Azevedo C.M."/>
            <person name="Gomes R."/>
            <person name="Vicente V.A."/>
        </authorList>
    </citation>
    <scope>NUCLEOTIDE SEQUENCE [LARGE SCALE GENOMIC DNA]</scope>
    <source>
        <strain evidence="10 11">CBS 269.37</strain>
    </source>
</reference>
<dbReference type="PANTHER" id="PTHR46300">
    <property type="entry name" value="P450, PUTATIVE (EUROFUNG)-RELATED-RELATED"/>
    <property type="match status" value="1"/>
</dbReference>
<evidence type="ECO:0000256" key="1">
    <source>
        <dbReference type="ARBA" id="ARBA00001971"/>
    </source>
</evidence>
<keyword evidence="6 8" id="KW-0408">Iron</keyword>
<dbReference type="EMBL" id="LVKK01000052">
    <property type="protein sequence ID" value="OAG38680.1"/>
    <property type="molecule type" value="Genomic_DNA"/>
</dbReference>
<evidence type="ECO:0000256" key="6">
    <source>
        <dbReference type="ARBA" id="ARBA00023004"/>
    </source>
</evidence>
<comment type="cofactor">
    <cofactor evidence="1 8">
        <name>heme</name>
        <dbReference type="ChEBI" id="CHEBI:30413"/>
    </cofactor>
</comment>
<keyword evidence="7" id="KW-0503">Monooxygenase</keyword>
<evidence type="ECO:0000256" key="3">
    <source>
        <dbReference type="ARBA" id="ARBA00022617"/>
    </source>
</evidence>
<dbReference type="AlphaFoldDB" id="A0A177F509"/>
<accession>A0A177F509</accession>
<keyword evidence="3 8" id="KW-0349">Heme</keyword>
<dbReference type="GO" id="GO:0020037">
    <property type="term" value="F:heme binding"/>
    <property type="evidence" value="ECO:0007669"/>
    <property type="project" value="InterPro"/>
</dbReference>
<dbReference type="InterPro" id="IPR036396">
    <property type="entry name" value="Cyt_P450_sf"/>
</dbReference>
<keyword evidence="11" id="KW-1185">Reference proteome</keyword>
<dbReference type="CDD" id="cd11065">
    <property type="entry name" value="CYP64-like"/>
    <property type="match status" value="1"/>
</dbReference>
<dbReference type="RefSeq" id="XP_022510632.1">
    <property type="nucleotide sequence ID" value="XM_022656990.1"/>
</dbReference>
<dbReference type="InterPro" id="IPR002401">
    <property type="entry name" value="Cyt_P450_E_grp-I"/>
</dbReference>
<dbReference type="InterPro" id="IPR001128">
    <property type="entry name" value="Cyt_P450"/>
</dbReference>
<comment type="caution">
    <text evidence="10">The sequence shown here is derived from an EMBL/GenBank/DDBJ whole genome shotgun (WGS) entry which is preliminary data.</text>
</comment>
<evidence type="ECO:0000313" key="11">
    <source>
        <dbReference type="Proteomes" id="UP000077002"/>
    </source>
</evidence>
<keyword evidence="9" id="KW-0812">Transmembrane</keyword>
<sequence length="544" mass="62090">MILTNLGKLGHNAPAWAIVPLLLFLWLGGLLVQSYRSRRRRLPLPPGPPRLPIIGNLHQAPQVYPWRVYQEWTRQYGPVFSLQYGMNTVIMLGTYRAAHELLNKRSHIYSSRPRAVMGGECLSRGLRTLLMPYGQQWRNHQRLQASYLNVRVSQSYRGVQDLESKQLLYEFLSPGVDFVDRYHRYSSSVIFALAYGRRLPDGDEPEIQAIDEVMKNFLYAARVGTWLVDAVPLLNYLPKFLAPWRRLGDRLHKLESTLCIDNMTKGLDSASWNWSKHVSGMKEGRDMSTKELAYDVGIIYEAGSDTTSMALEIFTLAMLVYPDVMKKAQAEIDAHVGGGDDRLPGFEDKDSLPYMDAMIKEVLRWRPVSAGGIPHAVIQDDEYLGYRIPAGATVIGNHWSIHLDEDVYRDPHAFNPDRWIEDPALPLAPFGFGRRVCTGQHLARNSLFINMVRILWAFDVVHAHESVPEIDPHTGRTVLVRRRCEVDPLAFTQGLNSKPLPFRAEFKVRSPERARIVRDQWDKAEKRLDVLLERIRADVSGSGK</sequence>
<keyword evidence="9" id="KW-0472">Membrane</keyword>
<comment type="similarity">
    <text evidence="2">Belongs to the cytochrome P450 family.</text>
</comment>
<evidence type="ECO:0000256" key="2">
    <source>
        <dbReference type="ARBA" id="ARBA00010617"/>
    </source>
</evidence>
<evidence type="ECO:0000256" key="5">
    <source>
        <dbReference type="ARBA" id="ARBA00023002"/>
    </source>
</evidence>
<dbReference type="PRINTS" id="PR00385">
    <property type="entry name" value="P450"/>
</dbReference>
<dbReference type="Pfam" id="PF00067">
    <property type="entry name" value="p450"/>
    <property type="match status" value="1"/>
</dbReference>
<dbReference type="Gene3D" id="1.10.630.10">
    <property type="entry name" value="Cytochrome P450"/>
    <property type="match status" value="1"/>
</dbReference>
<evidence type="ECO:0000256" key="7">
    <source>
        <dbReference type="ARBA" id="ARBA00023033"/>
    </source>
</evidence>
<keyword evidence="9" id="KW-1133">Transmembrane helix</keyword>
<organism evidence="10 11">
    <name type="scientific">Fonsecaea monophora</name>
    <dbReference type="NCBI Taxonomy" id="254056"/>
    <lineage>
        <taxon>Eukaryota</taxon>
        <taxon>Fungi</taxon>
        <taxon>Dikarya</taxon>
        <taxon>Ascomycota</taxon>
        <taxon>Pezizomycotina</taxon>
        <taxon>Eurotiomycetes</taxon>
        <taxon>Chaetothyriomycetidae</taxon>
        <taxon>Chaetothyriales</taxon>
        <taxon>Herpotrichiellaceae</taxon>
        <taxon>Fonsecaea</taxon>
    </lineage>
</organism>
<evidence type="ECO:0000256" key="9">
    <source>
        <dbReference type="SAM" id="Phobius"/>
    </source>
</evidence>
<dbReference type="GeneID" id="34602189"/>
<dbReference type="OrthoDB" id="1470350at2759"/>